<keyword evidence="17" id="KW-0732">Signal</keyword>
<dbReference type="PANTHER" id="PTHR45339">
    <property type="entry name" value="HYBRID SIGNAL TRANSDUCTION HISTIDINE KINASE J"/>
    <property type="match status" value="1"/>
</dbReference>
<dbReference type="AlphaFoldDB" id="B3E9U4"/>
<evidence type="ECO:0000256" key="9">
    <source>
        <dbReference type="ARBA" id="ARBA00022777"/>
    </source>
</evidence>
<dbReference type="GO" id="GO:0005524">
    <property type="term" value="F:ATP binding"/>
    <property type="evidence" value="ECO:0007669"/>
    <property type="project" value="UniProtKB-KW"/>
</dbReference>
<keyword evidence="11 16" id="KW-1133">Transmembrane helix</keyword>
<dbReference type="InterPro" id="IPR035965">
    <property type="entry name" value="PAS-like_dom_sf"/>
</dbReference>
<evidence type="ECO:0000256" key="8">
    <source>
        <dbReference type="ARBA" id="ARBA00022741"/>
    </source>
</evidence>
<dbReference type="InterPro" id="IPR011006">
    <property type="entry name" value="CheY-like_superfamily"/>
</dbReference>
<dbReference type="CDD" id="cd17546">
    <property type="entry name" value="REC_hyHK_CKI1_RcsC-like"/>
    <property type="match status" value="1"/>
</dbReference>
<evidence type="ECO:0000256" key="14">
    <source>
        <dbReference type="PROSITE-ProRule" id="PRU00169"/>
    </source>
</evidence>
<evidence type="ECO:0000259" key="19">
    <source>
        <dbReference type="PROSITE" id="PS50110"/>
    </source>
</evidence>
<dbReference type="EMBL" id="CP001089">
    <property type="protein sequence ID" value="ACD96819.1"/>
    <property type="molecule type" value="Genomic_DNA"/>
</dbReference>
<keyword evidence="4" id="KW-1003">Cell membrane</keyword>
<keyword evidence="6 21" id="KW-0808">Transferase</keyword>
<dbReference type="SUPFAM" id="SSF55785">
    <property type="entry name" value="PYP-like sensor domain (PAS domain)"/>
    <property type="match status" value="1"/>
</dbReference>
<keyword evidence="13 16" id="KW-0472">Membrane</keyword>
<dbReference type="Pfam" id="PF00512">
    <property type="entry name" value="HisKA"/>
    <property type="match status" value="1"/>
</dbReference>
<dbReference type="RefSeq" id="WP_012471144.1">
    <property type="nucleotide sequence ID" value="NC_010814.1"/>
</dbReference>
<evidence type="ECO:0000256" key="10">
    <source>
        <dbReference type="ARBA" id="ARBA00022840"/>
    </source>
</evidence>
<dbReference type="PROSITE" id="PS50112">
    <property type="entry name" value="PAS"/>
    <property type="match status" value="1"/>
</dbReference>
<evidence type="ECO:0000256" key="11">
    <source>
        <dbReference type="ARBA" id="ARBA00022989"/>
    </source>
</evidence>
<dbReference type="SMART" id="SM00388">
    <property type="entry name" value="HisKA"/>
    <property type="match status" value="1"/>
</dbReference>
<keyword evidence="7 16" id="KW-0812">Transmembrane</keyword>
<keyword evidence="9 21" id="KW-0418">Kinase</keyword>
<name>B3E9U4_TRIL1</name>
<dbReference type="CDD" id="cd00082">
    <property type="entry name" value="HisKA"/>
    <property type="match status" value="1"/>
</dbReference>
<dbReference type="PROSITE" id="PS50109">
    <property type="entry name" value="HIS_KIN"/>
    <property type="match status" value="1"/>
</dbReference>
<evidence type="ECO:0000256" key="3">
    <source>
        <dbReference type="ARBA" id="ARBA00012438"/>
    </source>
</evidence>
<dbReference type="Pfam" id="PF00072">
    <property type="entry name" value="Response_reg"/>
    <property type="match status" value="1"/>
</dbReference>
<dbReference type="NCBIfam" id="TIGR00229">
    <property type="entry name" value="sensory_box"/>
    <property type="match status" value="1"/>
</dbReference>
<evidence type="ECO:0000313" key="22">
    <source>
        <dbReference type="Proteomes" id="UP000002420"/>
    </source>
</evidence>
<evidence type="ECO:0000256" key="13">
    <source>
        <dbReference type="ARBA" id="ARBA00023136"/>
    </source>
</evidence>
<evidence type="ECO:0000259" key="18">
    <source>
        <dbReference type="PROSITE" id="PS50109"/>
    </source>
</evidence>
<reference evidence="21 22" key="1">
    <citation type="submission" date="2008-05" db="EMBL/GenBank/DDBJ databases">
        <title>Complete sequence of chromosome of Geobacter lovleyi SZ.</title>
        <authorList>
            <consortium name="US DOE Joint Genome Institute"/>
            <person name="Lucas S."/>
            <person name="Copeland A."/>
            <person name="Lapidus A."/>
            <person name="Glavina del Rio T."/>
            <person name="Dalin E."/>
            <person name="Tice H."/>
            <person name="Bruce D."/>
            <person name="Goodwin L."/>
            <person name="Pitluck S."/>
            <person name="Chertkov O."/>
            <person name="Meincke L."/>
            <person name="Brettin T."/>
            <person name="Detter J.C."/>
            <person name="Han C."/>
            <person name="Tapia R."/>
            <person name="Kuske C.R."/>
            <person name="Schmutz J."/>
            <person name="Larimer F."/>
            <person name="Land M."/>
            <person name="Hauser L."/>
            <person name="Kyrpides N."/>
            <person name="Mikhailova N."/>
            <person name="Sung Y."/>
            <person name="Fletcher K.E."/>
            <person name="Ritalahti K.M."/>
            <person name="Loeffler F.E."/>
            <person name="Richardson P."/>
        </authorList>
    </citation>
    <scope>NUCLEOTIDE SEQUENCE [LARGE SCALE GENOMIC DNA]</scope>
    <source>
        <strain evidence="22">ATCC BAA-1151 / DSM 17278 / SZ</strain>
    </source>
</reference>
<evidence type="ECO:0000256" key="7">
    <source>
        <dbReference type="ARBA" id="ARBA00022692"/>
    </source>
</evidence>
<feature type="signal peptide" evidence="17">
    <location>
        <begin position="1"/>
        <end position="30"/>
    </location>
</feature>
<dbReference type="InterPro" id="IPR001789">
    <property type="entry name" value="Sig_transdc_resp-reg_receiver"/>
</dbReference>
<keyword evidence="12" id="KW-0902">Two-component regulatory system</keyword>
<dbReference type="Pfam" id="PF13188">
    <property type="entry name" value="PAS_8"/>
    <property type="match status" value="1"/>
</dbReference>
<dbReference type="FunFam" id="1.10.287.130:FF:000003">
    <property type="entry name" value="Histidine kinase"/>
    <property type="match status" value="1"/>
</dbReference>
<keyword evidence="8" id="KW-0547">Nucleotide-binding</keyword>
<dbReference type="eggNOG" id="COG2984">
    <property type="taxonomic scope" value="Bacteria"/>
</dbReference>
<dbReference type="OrthoDB" id="5385971at2"/>
<dbReference type="InterPro" id="IPR004358">
    <property type="entry name" value="Sig_transdc_His_kin-like_C"/>
</dbReference>
<dbReference type="SUPFAM" id="SSF47384">
    <property type="entry name" value="Homodimeric domain of signal transducing histidine kinase"/>
    <property type="match status" value="1"/>
</dbReference>
<dbReference type="STRING" id="398767.Glov_3113"/>
<dbReference type="PRINTS" id="PR00344">
    <property type="entry name" value="BCTRLSENSOR"/>
</dbReference>
<keyword evidence="15" id="KW-0175">Coiled coil</keyword>
<dbReference type="Gene3D" id="3.30.565.10">
    <property type="entry name" value="Histidine kinase-like ATPase, C-terminal domain"/>
    <property type="match status" value="1"/>
</dbReference>
<keyword evidence="5 14" id="KW-0597">Phosphoprotein</keyword>
<dbReference type="HOGENOM" id="CLU_000445_89_20_7"/>
<evidence type="ECO:0000256" key="6">
    <source>
        <dbReference type="ARBA" id="ARBA00022679"/>
    </source>
</evidence>
<dbReference type="Proteomes" id="UP000002420">
    <property type="component" value="Chromosome"/>
</dbReference>
<dbReference type="Gene3D" id="1.10.287.130">
    <property type="match status" value="1"/>
</dbReference>
<dbReference type="GO" id="GO:0000155">
    <property type="term" value="F:phosphorelay sensor kinase activity"/>
    <property type="evidence" value="ECO:0007669"/>
    <property type="project" value="InterPro"/>
</dbReference>
<dbReference type="KEGG" id="glo:Glov_3113"/>
<dbReference type="InterPro" id="IPR036890">
    <property type="entry name" value="HATPase_C_sf"/>
</dbReference>
<dbReference type="InterPro" id="IPR036097">
    <property type="entry name" value="HisK_dim/P_sf"/>
</dbReference>
<dbReference type="InterPro" id="IPR005467">
    <property type="entry name" value="His_kinase_dom"/>
</dbReference>
<feature type="coiled-coil region" evidence="15">
    <location>
        <begin position="505"/>
        <end position="532"/>
    </location>
</feature>
<keyword evidence="10" id="KW-0067">ATP-binding</keyword>
<evidence type="ECO:0000256" key="12">
    <source>
        <dbReference type="ARBA" id="ARBA00023012"/>
    </source>
</evidence>
<dbReference type="EC" id="2.7.13.3" evidence="3"/>
<evidence type="ECO:0000256" key="15">
    <source>
        <dbReference type="SAM" id="Coils"/>
    </source>
</evidence>
<keyword evidence="22" id="KW-1185">Reference proteome</keyword>
<feature type="modified residue" description="4-aspartylphosphate" evidence="14">
    <location>
        <position position="827"/>
    </location>
</feature>
<organism evidence="21 22">
    <name type="scientific">Trichlorobacter lovleyi (strain ATCC BAA-1151 / DSM 17278 / SZ)</name>
    <name type="common">Geobacter lovleyi</name>
    <dbReference type="NCBI Taxonomy" id="398767"/>
    <lineage>
        <taxon>Bacteria</taxon>
        <taxon>Pseudomonadati</taxon>
        <taxon>Thermodesulfobacteriota</taxon>
        <taxon>Desulfuromonadia</taxon>
        <taxon>Geobacterales</taxon>
        <taxon>Geobacteraceae</taxon>
        <taxon>Trichlorobacter</taxon>
    </lineage>
</organism>
<gene>
    <name evidence="21" type="ordered locus">Glov_3113</name>
</gene>
<dbReference type="InterPro" id="IPR003594">
    <property type="entry name" value="HATPase_dom"/>
</dbReference>
<dbReference type="PROSITE" id="PS50110">
    <property type="entry name" value="RESPONSE_REGULATORY"/>
    <property type="match status" value="1"/>
</dbReference>
<protein>
    <recommendedName>
        <fullName evidence="3">histidine kinase</fullName>
        <ecNumber evidence="3">2.7.13.3</ecNumber>
    </recommendedName>
</protein>
<feature type="chain" id="PRO_5002786182" description="histidine kinase" evidence="17">
    <location>
        <begin position="31"/>
        <end position="898"/>
    </location>
</feature>
<dbReference type="Gene3D" id="3.40.50.2300">
    <property type="match status" value="3"/>
</dbReference>
<dbReference type="GO" id="GO:0005886">
    <property type="term" value="C:plasma membrane"/>
    <property type="evidence" value="ECO:0007669"/>
    <property type="project" value="UniProtKB-SubCell"/>
</dbReference>
<dbReference type="SMART" id="SM00387">
    <property type="entry name" value="HATPase_c"/>
    <property type="match status" value="1"/>
</dbReference>
<evidence type="ECO:0000256" key="1">
    <source>
        <dbReference type="ARBA" id="ARBA00000085"/>
    </source>
</evidence>
<dbReference type="InterPro" id="IPR003661">
    <property type="entry name" value="HisK_dim/P_dom"/>
</dbReference>
<evidence type="ECO:0000256" key="4">
    <source>
        <dbReference type="ARBA" id="ARBA00022475"/>
    </source>
</evidence>
<comment type="subcellular location">
    <subcellularLocation>
        <location evidence="2">Cell membrane</location>
        <topology evidence="2">Multi-pass membrane protein</topology>
    </subcellularLocation>
</comment>
<feature type="domain" description="PAS" evidence="20">
    <location>
        <begin position="389"/>
        <end position="449"/>
    </location>
</feature>
<dbReference type="SUPFAM" id="SSF52172">
    <property type="entry name" value="CheY-like"/>
    <property type="match status" value="1"/>
</dbReference>
<dbReference type="FunFam" id="3.30.565.10:FF:000010">
    <property type="entry name" value="Sensor histidine kinase RcsC"/>
    <property type="match status" value="1"/>
</dbReference>
<feature type="domain" description="Response regulatory" evidence="19">
    <location>
        <begin position="778"/>
        <end position="895"/>
    </location>
</feature>
<feature type="domain" description="Histidine kinase" evidence="18">
    <location>
        <begin position="532"/>
        <end position="753"/>
    </location>
</feature>
<evidence type="ECO:0000256" key="2">
    <source>
        <dbReference type="ARBA" id="ARBA00004651"/>
    </source>
</evidence>
<evidence type="ECO:0000256" key="17">
    <source>
        <dbReference type="SAM" id="SignalP"/>
    </source>
</evidence>
<accession>B3E9U4</accession>
<dbReference type="SUPFAM" id="SSF55874">
    <property type="entry name" value="ATPase domain of HSP90 chaperone/DNA topoisomerase II/histidine kinase"/>
    <property type="match status" value="1"/>
</dbReference>
<evidence type="ECO:0000256" key="16">
    <source>
        <dbReference type="SAM" id="Phobius"/>
    </source>
</evidence>
<dbReference type="InterPro" id="IPR000014">
    <property type="entry name" value="PAS"/>
</dbReference>
<evidence type="ECO:0000256" key="5">
    <source>
        <dbReference type="ARBA" id="ARBA00022553"/>
    </source>
</evidence>
<evidence type="ECO:0000259" key="20">
    <source>
        <dbReference type="PROSITE" id="PS50112"/>
    </source>
</evidence>
<comment type="catalytic activity">
    <reaction evidence="1">
        <text>ATP + protein L-histidine = ADP + protein N-phospho-L-histidine.</text>
        <dbReference type="EC" id="2.7.13.3"/>
    </reaction>
</comment>
<dbReference type="CDD" id="cd16922">
    <property type="entry name" value="HATPase_EvgS-ArcB-TorS-like"/>
    <property type="match status" value="1"/>
</dbReference>
<sequence length="898" mass="100442">MPLFKSYTIMMLLGVCAFLLATALPCTLHASEMPHHQKILLLDSYHAGYKGSDDIVLGFNETIHTLLSHAEVQVEYLDSKYNHGPEYDRRLLEMLRFKYKNLHFDLLAATDDYAFDLLEQHRDELFGKTPVAFCGTNNFDFKRIKEKPDFAGFEERPSFGDTIELILKLQPNTKQVIAIYDDSTTGELNSAVFREAADRYASRLEFSYRSGKRLEELLKEVHTPKPGTVLIYFASFMLTENGTKLSSTEALEKISKASTVPVYGGWEFNLGHGIIGGRLINLKEHGSAMAVLAAEMLAGKQLTSQERAKLSPNTFMFDYRQLKRFSLPESALPKGSVIMYRPPGFFSVYGITLLWSGIITLFLILVAVLLMYSKKNTSLVQRERELIESDKRYRLLFENMTSGFALNAMIYDEQGNPMDYRFITVNPAFEHLTGAKAKDIIGKTVREVMTGTEQHWIETYGRVARTGEPIAYENYAQDIGRYFSTYAFCPEPGLFAVVFNDITERFKSQQELAEAKDAAEAANQAKSDFLANMSHEIRTPMNGVVGLTQLLRFTELTTEQVEYLDSIETSADNLLSLINDILDLSKIESGKVELEFTDFSLRKAIQDIIITQKSRIFEKGLQIKQEIAADLPELVNGDQLRVKQVFINLLGNAIKFTERGTITIAVSILERESNRALIRITVSDTGIGMSQETLQKIFDPFAQADSSTTRRFGGTGLGLSICRKLAELMGGAITVESIPGSGSSFHLDLSFTCSTAKAIQPDSKVQLSTIQKPERPLTILIAEDNQLNQRTLEVILLKIGYQPVCTDNGQKALERWRSGGIDAVLMDIQMPVMNGLEALEQIRTEEAIGKHTPIIALTADALKDTEEKLIKAGFDGYLTKPVKIKDLAGELARLTAGN</sequence>
<dbReference type="eggNOG" id="COG2205">
    <property type="taxonomic scope" value="Bacteria"/>
</dbReference>
<dbReference type="Pfam" id="PF02518">
    <property type="entry name" value="HATPase_c"/>
    <property type="match status" value="1"/>
</dbReference>
<dbReference type="PANTHER" id="PTHR45339:SF1">
    <property type="entry name" value="HYBRID SIGNAL TRANSDUCTION HISTIDINE KINASE J"/>
    <property type="match status" value="1"/>
</dbReference>
<feature type="transmembrane region" description="Helical" evidence="16">
    <location>
        <begin position="346"/>
        <end position="372"/>
    </location>
</feature>
<proteinExistence type="predicted"/>
<dbReference type="Gene3D" id="3.30.450.20">
    <property type="entry name" value="PAS domain"/>
    <property type="match status" value="1"/>
</dbReference>
<dbReference type="SMART" id="SM00448">
    <property type="entry name" value="REC"/>
    <property type="match status" value="1"/>
</dbReference>
<evidence type="ECO:0000313" key="21">
    <source>
        <dbReference type="EMBL" id="ACD96819.1"/>
    </source>
</evidence>